<organism evidence="2 3">
    <name type="scientific">Trichonephila clavata</name>
    <name type="common">Joro spider</name>
    <name type="synonym">Nephila clavata</name>
    <dbReference type="NCBI Taxonomy" id="2740835"/>
    <lineage>
        <taxon>Eukaryota</taxon>
        <taxon>Metazoa</taxon>
        <taxon>Ecdysozoa</taxon>
        <taxon>Arthropoda</taxon>
        <taxon>Chelicerata</taxon>
        <taxon>Arachnida</taxon>
        <taxon>Araneae</taxon>
        <taxon>Araneomorphae</taxon>
        <taxon>Entelegynae</taxon>
        <taxon>Araneoidea</taxon>
        <taxon>Nephilidae</taxon>
        <taxon>Trichonephila</taxon>
    </lineage>
</organism>
<keyword evidence="1" id="KW-1133">Transmembrane helix</keyword>
<gene>
    <name evidence="2" type="ORF">TNCT_365861</name>
</gene>
<proteinExistence type="predicted"/>
<reference evidence="2" key="1">
    <citation type="submission" date="2020-07" db="EMBL/GenBank/DDBJ databases">
        <title>Multicomponent nature underlies the extraordinary mechanical properties of spider dragline silk.</title>
        <authorList>
            <person name="Kono N."/>
            <person name="Nakamura H."/>
            <person name="Mori M."/>
            <person name="Yoshida Y."/>
            <person name="Ohtoshi R."/>
            <person name="Malay A.D."/>
            <person name="Moran D.A.P."/>
            <person name="Tomita M."/>
            <person name="Numata K."/>
            <person name="Arakawa K."/>
        </authorList>
    </citation>
    <scope>NUCLEOTIDE SEQUENCE</scope>
</reference>
<feature type="transmembrane region" description="Helical" evidence="1">
    <location>
        <begin position="163"/>
        <end position="179"/>
    </location>
</feature>
<keyword evidence="3" id="KW-1185">Reference proteome</keyword>
<keyword evidence="1" id="KW-0472">Membrane</keyword>
<protein>
    <submittedName>
        <fullName evidence="2">Uncharacterized protein</fullName>
    </submittedName>
</protein>
<feature type="transmembrane region" description="Helical" evidence="1">
    <location>
        <begin position="109"/>
        <end position="130"/>
    </location>
</feature>
<dbReference type="AlphaFoldDB" id="A0A8X6GV62"/>
<evidence type="ECO:0000313" key="3">
    <source>
        <dbReference type="Proteomes" id="UP000887116"/>
    </source>
</evidence>
<sequence length="180" mass="20940">MSKASILKDFFYMSEASECLEVRNQRENNGENSKERNLIYLTYCQLLVWQCNISSELHLRLTAFEQRGPEFRDSIISFPSPLFHFAPPPLQSRSLKTIRTPRLLHFGKLTIVLLTLYLYLNEVLLLFWVASPIAKKVRFSDNNKRGKRGESASLEMFFTGHDHSSVLLHVLMLLVFLWGM</sequence>
<evidence type="ECO:0000313" key="2">
    <source>
        <dbReference type="EMBL" id="GFR10724.1"/>
    </source>
</evidence>
<comment type="caution">
    <text evidence="2">The sequence shown here is derived from an EMBL/GenBank/DDBJ whole genome shotgun (WGS) entry which is preliminary data.</text>
</comment>
<evidence type="ECO:0000256" key="1">
    <source>
        <dbReference type="SAM" id="Phobius"/>
    </source>
</evidence>
<dbReference type="Proteomes" id="UP000887116">
    <property type="component" value="Unassembled WGS sequence"/>
</dbReference>
<name>A0A8X6GV62_TRICU</name>
<dbReference type="EMBL" id="BMAO01006699">
    <property type="protein sequence ID" value="GFR10724.1"/>
    <property type="molecule type" value="Genomic_DNA"/>
</dbReference>
<accession>A0A8X6GV62</accession>
<keyword evidence="1" id="KW-0812">Transmembrane</keyword>
<dbReference type="OrthoDB" id="10330103at2759"/>